<dbReference type="GO" id="GO:0003735">
    <property type="term" value="F:structural constituent of ribosome"/>
    <property type="evidence" value="ECO:0007669"/>
    <property type="project" value="InterPro"/>
</dbReference>
<dbReference type="SUPFAM" id="SSF143034">
    <property type="entry name" value="L35p-like"/>
    <property type="match status" value="1"/>
</dbReference>
<keyword evidence="2 5" id="KW-0689">Ribosomal protein</keyword>
<proteinExistence type="inferred from homology"/>
<dbReference type="Gene3D" id="4.10.410.60">
    <property type="match status" value="1"/>
</dbReference>
<evidence type="ECO:0000256" key="5">
    <source>
        <dbReference type="HAMAP-Rule" id="MF_00514"/>
    </source>
</evidence>
<comment type="caution">
    <text evidence="8">The sequence shown here is derived from an EMBL/GenBank/DDBJ whole genome shotgun (WGS) entry which is preliminary data.</text>
</comment>
<dbReference type="FunFam" id="4.10.410.60:FF:000001">
    <property type="entry name" value="50S ribosomal protein L35"/>
    <property type="match status" value="1"/>
</dbReference>
<dbReference type="HAMAP" id="MF_00514">
    <property type="entry name" value="Ribosomal_bL35"/>
    <property type="match status" value="1"/>
</dbReference>
<dbReference type="InterPro" id="IPR021137">
    <property type="entry name" value="Ribosomal_bL35-like"/>
</dbReference>
<evidence type="ECO:0000256" key="2">
    <source>
        <dbReference type="ARBA" id="ARBA00022980"/>
    </source>
</evidence>
<dbReference type="GO" id="GO:0022625">
    <property type="term" value="C:cytosolic large ribosomal subunit"/>
    <property type="evidence" value="ECO:0007669"/>
    <property type="project" value="TreeGrafter"/>
</dbReference>
<evidence type="ECO:0000256" key="7">
    <source>
        <dbReference type="SAM" id="MobiDB-lite"/>
    </source>
</evidence>
<dbReference type="EMBL" id="JAEKNQ010000038">
    <property type="protein sequence ID" value="MBJ7603573.1"/>
    <property type="molecule type" value="Genomic_DNA"/>
</dbReference>
<reference evidence="8 9" key="1">
    <citation type="submission" date="2020-10" db="EMBL/GenBank/DDBJ databases">
        <title>Ca. Dormibacterota MAGs.</title>
        <authorList>
            <person name="Montgomery K."/>
        </authorList>
    </citation>
    <scope>NUCLEOTIDE SEQUENCE [LARGE SCALE GENOMIC DNA]</scope>
    <source>
        <strain evidence="8">SC8811_S16_3</strain>
    </source>
</reference>
<dbReference type="Proteomes" id="UP000620075">
    <property type="component" value="Unassembled WGS sequence"/>
</dbReference>
<keyword evidence="3 5" id="KW-0687">Ribonucleoprotein</keyword>
<evidence type="ECO:0000256" key="6">
    <source>
        <dbReference type="RuleBase" id="RU000568"/>
    </source>
</evidence>
<dbReference type="PANTHER" id="PTHR33343:SF1">
    <property type="entry name" value="LARGE RIBOSOMAL SUBUNIT PROTEIN BL35M"/>
    <property type="match status" value="1"/>
</dbReference>
<dbReference type="PANTHER" id="PTHR33343">
    <property type="entry name" value="54S RIBOSOMAL PROTEIN BL35M"/>
    <property type="match status" value="1"/>
</dbReference>
<dbReference type="InterPro" id="IPR001706">
    <property type="entry name" value="Ribosomal_bL35"/>
</dbReference>
<evidence type="ECO:0000313" key="8">
    <source>
        <dbReference type="EMBL" id="MBJ7603573.1"/>
    </source>
</evidence>
<dbReference type="Pfam" id="PF01632">
    <property type="entry name" value="Ribosomal_L35p"/>
    <property type="match status" value="1"/>
</dbReference>
<dbReference type="GO" id="GO:0006412">
    <property type="term" value="P:translation"/>
    <property type="evidence" value="ECO:0007669"/>
    <property type="project" value="UniProtKB-UniRule"/>
</dbReference>
<name>A0A934NDV1_9BACT</name>
<organism evidence="8 9">
    <name type="scientific">Candidatus Dormiibacter inghamiae</name>
    <dbReference type="NCBI Taxonomy" id="3127013"/>
    <lineage>
        <taxon>Bacteria</taxon>
        <taxon>Bacillati</taxon>
        <taxon>Candidatus Dormiibacterota</taxon>
        <taxon>Candidatus Dormibacteria</taxon>
        <taxon>Candidatus Dormibacterales</taxon>
        <taxon>Candidatus Dormibacteraceae</taxon>
        <taxon>Candidatus Dormiibacter</taxon>
    </lineage>
</organism>
<comment type="similarity">
    <text evidence="1 5 6">Belongs to the bacterial ribosomal protein bL35 family.</text>
</comment>
<protein>
    <recommendedName>
        <fullName evidence="4 5">Large ribosomal subunit protein bL35</fullName>
    </recommendedName>
</protein>
<dbReference type="AlphaFoldDB" id="A0A934NDV1"/>
<dbReference type="NCBIfam" id="TIGR00001">
    <property type="entry name" value="rpmI_bact"/>
    <property type="match status" value="1"/>
</dbReference>
<accession>A0A934NDV1</accession>
<sequence>MPKLKTRKDVAKRVRVTRNGKLVRRHAWKSHLLEHKSAKRKRGYASSPLIHPSDVRQVRQALGV</sequence>
<dbReference type="RefSeq" id="WP_338179816.1">
    <property type="nucleotide sequence ID" value="NZ_JAEKNQ010000038.1"/>
</dbReference>
<dbReference type="PRINTS" id="PR00064">
    <property type="entry name" value="RIBOSOMALL35"/>
</dbReference>
<gene>
    <name evidence="5 8" type="primary">rpmI</name>
    <name evidence="8" type="ORF">JF888_10350</name>
</gene>
<dbReference type="InterPro" id="IPR037229">
    <property type="entry name" value="Ribosomal_bL35_sf"/>
</dbReference>
<feature type="region of interest" description="Disordered" evidence="7">
    <location>
        <begin position="34"/>
        <end position="64"/>
    </location>
</feature>
<evidence type="ECO:0000256" key="4">
    <source>
        <dbReference type="ARBA" id="ARBA00071664"/>
    </source>
</evidence>
<evidence type="ECO:0000256" key="1">
    <source>
        <dbReference type="ARBA" id="ARBA00006598"/>
    </source>
</evidence>
<evidence type="ECO:0000256" key="3">
    <source>
        <dbReference type="ARBA" id="ARBA00023274"/>
    </source>
</evidence>
<evidence type="ECO:0000313" key="9">
    <source>
        <dbReference type="Proteomes" id="UP000620075"/>
    </source>
</evidence>